<dbReference type="PANTHER" id="PTHR35798:SF1">
    <property type="entry name" value="CELL DIVISION PROTEIN SEPF"/>
    <property type="match status" value="1"/>
</dbReference>
<dbReference type="Pfam" id="PF04472">
    <property type="entry name" value="SepF"/>
    <property type="match status" value="1"/>
</dbReference>
<comment type="caution">
    <text evidence="6">The sequence shown here is derived from an EMBL/GenBank/DDBJ whole genome shotgun (WGS) entry which is preliminary data.</text>
</comment>
<evidence type="ECO:0000313" key="6">
    <source>
        <dbReference type="EMBL" id="KRK46305.1"/>
    </source>
</evidence>
<proteinExistence type="inferred from homology"/>
<gene>
    <name evidence="5" type="primary">sepF</name>
    <name evidence="6" type="ORF">FC66_GL000808</name>
</gene>
<dbReference type="Proteomes" id="UP000051450">
    <property type="component" value="Unassembled WGS sequence"/>
</dbReference>
<dbReference type="InterPro" id="IPR007561">
    <property type="entry name" value="Cell_div_SepF/SepF-rel"/>
</dbReference>
<evidence type="ECO:0000313" key="7">
    <source>
        <dbReference type="Proteomes" id="UP000051450"/>
    </source>
</evidence>
<dbReference type="InterPro" id="IPR038594">
    <property type="entry name" value="SepF-like_sf"/>
</dbReference>
<dbReference type="AlphaFoldDB" id="A0A0R1HS82"/>
<reference evidence="6 7" key="1">
    <citation type="journal article" date="2015" name="Genome Announc.">
        <title>Expanding the biotechnology potential of lactobacilli through comparative genomics of 213 strains and associated genera.</title>
        <authorList>
            <person name="Sun Z."/>
            <person name="Harris H.M."/>
            <person name="McCann A."/>
            <person name="Guo C."/>
            <person name="Argimon S."/>
            <person name="Zhang W."/>
            <person name="Yang X."/>
            <person name="Jeffery I.B."/>
            <person name="Cooney J.C."/>
            <person name="Kagawa T.F."/>
            <person name="Liu W."/>
            <person name="Song Y."/>
            <person name="Salvetti E."/>
            <person name="Wrobel A."/>
            <person name="Rasinkangas P."/>
            <person name="Parkhill J."/>
            <person name="Rea M.C."/>
            <person name="O'Sullivan O."/>
            <person name="Ritari J."/>
            <person name="Douillard F.P."/>
            <person name="Paul Ross R."/>
            <person name="Yang R."/>
            <person name="Briner A.E."/>
            <person name="Felis G.E."/>
            <person name="de Vos W.M."/>
            <person name="Barrangou R."/>
            <person name="Klaenhammer T.R."/>
            <person name="Caufield P.W."/>
            <person name="Cui Y."/>
            <person name="Zhang H."/>
            <person name="O'Toole P.W."/>
        </authorList>
    </citation>
    <scope>NUCLEOTIDE SEQUENCE [LARGE SCALE GENOMIC DNA]</scope>
    <source>
        <strain evidence="6 7">DSM 15638</strain>
    </source>
</reference>
<dbReference type="GO" id="GO:0005737">
    <property type="term" value="C:cytoplasm"/>
    <property type="evidence" value="ECO:0007669"/>
    <property type="project" value="UniProtKB-SubCell"/>
</dbReference>
<comment type="subunit">
    <text evidence="5">Homodimer. Interacts with FtsZ.</text>
</comment>
<dbReference type="PATRIC" id="fig|1423719.4.peg.820"/>
<dbReference type="EMBL" id="AZDI01000002">
    <property type="protein sequence ID" value="KRK46305.1"/>
    <property type="molecule type" value="Genomic_DNA"/>
</dbReference>
<dbReference type="HAMAP" id="MF_01197">
    <property type="entry name" value="SepF"/>
    <property type="match status" value="1"/>
</dbReference>
<dbReference type="GeneID" id="83548423"/>
<sequence length="137" mass="15455">MAFEKIGRFFGLAEDDDFENDGYQAEGAMQNASLNQSNKVVSINGKYSQPQKINLFEPRIYSDVKDIATHLLQNQAIVVNFQKMDEVQSKRIVDFLSGTVFAINGTIQRIGDNIFLCTPNSFTVEGNMADNIFEKFE</sequence>
<evidence type="ECO:0000256" key="3">
    <source>
        <dbReference type="ARBA" id="ARBA00023306"/>
    </source>
</evidence>
<dbReference type="STRING" id="1423719.FC66_GL000808"/>
<dbReference type="Gene3D" id="3.30.110.150">
    <property type="entry name" value="SepF-like protein"/>
    <property type="match status" value="1"/>
</dbReference>
<dbReference type="GO" id="GO:0043093">
    <property type="term" value="P:FtsZ-dependent cytokinesis"/>
    <property type="evidence" value="ECO:0007669"/>
    <property type="project" value="UniProtKB-UniRule"/>
</dbReference>
<keyword evidence="2 5" id="KW-0717">Septation</keyword>
<evidence type="ECO:0000256" key="4">
    <source>
        <dbReference type="ARBA" id="ARBA00044936"/>
    </source>
</evidence>
<keyword evidence="5" id="KW-0963">Cytoplasm</keyword>
<protein>
    <recommendedName>
        <fullName evidence="5">Cell division protein SepF</fullName>
    </recommendedName>
</protein>
<dbReference type="InterPro" id="IPR023052">
    <property type="entry name" value="Cell_div_SepF"/>
</dbReference>
<keyword evidence="7" id="KW-1185">Reference proteome</keyword>
<comment type="similarity">
    <text evidence="5">Belongs to the SepF family.</text>
</comment>
<keyword evidence="3 5" id="KW-0131">Cell cycle</keyword>
<dbReference type="RefSeq" id="WP_057973877.1">
    <property type="nucleotide sequence ID" value="NZ_AZDI01000002.1"/>
</dbReference>
<comment type="subcellular location">
    <subcellularLocation>
        <location evidence="5">Cytoplasm</location>
    </subcellularLocation>
    <text evidence="5">Localizes to the division site, in a FtsZ-dependent manner.</text>
</comment>
<accession>A0A0R1HS82</accession>
<name>A0A0R1HS82_9LACO</name>
<comment type="function">
    <text evidence="4 5">Cell division protein that is part of the divisome complex and is recruited early to the Z-ring. Probably stimulates Z-ring formation, perhaps through the cross-linking of FtsZ protofilaments. Its function overlaps with FtsA.</text>
</comment>
<evidence type="ECO:0000256" key="2">
    <source>
        <dbReference type="ARBA" id="ARBA00023210"/>
    </source>
</evidence>
<dbReference type="PANTHER" id="PTHR35798">
    <property type="entry name" value="CELL DIVISION PROTEIN SEPF"/>
    <property type="match status" value="1"/>
</dbReference>
<keyword evidence="1 5" id="KW-0132">Cell division</keyword>
<dbReference type="GO" id="GO:0000917">
    <property type="term" value="P:division septum assembly"/>
    <property type="evidence" value="ECO:0007669"/>
    <property type="project" value="UniProtKB-KW"/>
</dbReference>
<evidence type="ECO:0000256" key="5">
    <source>
        <dbReference type="HAMAP-Rule" id="MF_01197"/>
    </source>
</evidence>
<dbReference type="OrthoDB" id="9815206at2"/>
<organism evidence="6 7">
    <name type="scientific">Dellaglioa algida DSM 15638</name>
    <dbReference type="NCBI Taxonomy" id="1423719"/>
    <lineage>
        <taxon>Bacteria</taxon>
        <taxon>Bacillati</taxon>
        <taxon>Bacillota</taxon>
        <taxon>Bacilli</taxon>
        <taxon>Lactobacillales</taxon>
        <taxon>Lactobacillaceae</taxon>
        <taxon>Dellaglioa</taxon>
    </lineage>
</organism>
<evidence type="ECO:0000256" key="1">
    <source>
        <dbReference type="ARBA" id="ARBA00022618"/>
    </source>
</evidence>